<dbReference type="AlphaFoldDB" id="A0A151JTV1"/>
<organism evidence="1 2">
    <name type="scientific">Trachymyrmex septentrionalis</name>
    <dbReference type="NCBI Taxonomy" id="34720"/>
    <lineage>
        <taxon>Eukaryota</taxon>
        <taxon>Metazoa</taxon>
        <taxon>Ecdysozoa</taxon>
        <taxon>Arthropoda</taxon>
        <taxon>Hexapoda</taxon>
        <taxon>Insecta</taxon>
        <taxon>Pterygota</taxon>
        <taxon>Neoptera</taxon>
        <taxon>Endopterygota</taxon>
        <taxon>Hymenoptera</taxon>
        <taxon>Apocrita</taxon>
        <taxon>Aculeata</taxon>
        <taxon>Formicoidea</taxon>
        <taxon>Formicidae</taxon>
        <taxon>Myrmicinae</taxon>
        <taxon>Trachymyrmex</taxon>
    </lineage>
</organism>
<gene>
    <name evidence="1" type="ORF">ALC56_09960</name>
</gene>
<dbReference type="EMBL" id="KQ981799">
    <property type="protein sequence ID" value="KYN35662.1"/>
    <property type="molecule type" value="Genomic_DNA"/>
</dbReference>
<reference evidence="1 2" key="1">
    <citation type="submission" date="2016-03" db="EMBL/GenBank/DDBJ databases">
        <title>Trachymyrmex septentrionalis WGS genome.</title>
        <authorList>
            <person name="Nygaard S."/>
            <person name="Hu H."/>
            <person name="Boomsma J."/>
            <person name="Zhang G."/>
        </authorList>
    </citation>
    <scope>NUCLEOTIDE SEQUENCE [LARGE SCALE GENOMIC DNA]</scope>
    <source>
        <strain evidence="1">Tsep2-gDNA-1</strain>
        <tissue evidence="1">Whole body</tissue>
    </source>
</reference>
<evidence type="ECO:0000313" key="1">
    <source>
        <dbReference type="EMBL" id="KYN35662.1"/>
    </source>
</evidence>
<name>A0A151JTV1_9HYME</name>
<dbReference type="Proteomes" id="UP000078541">
    <property type="component" value="Unassembled WGS sequence"/>
</dbReference>
<proteinExistence type="predicted"/>
<accession>A0A151JTV1</accession>
<sequence>LKSVCATTSARDTRASLIRDDELSAGAYGFILWRTVTGDVNALQASTVMKRENNFETNHTDVGFRGMYDDATPRSISLK</sequence>
<keyword evidence="2" id="KW-1185">Reference proteome</keyword>
<evidence type="ECO:0000313" key="2">
    <source>
        <dbReference type="Proteomes" id="UP000078541"/>
    </source>
</evidence>
<feature type="non-terminal residue" evidence="1">
    <location>
        <position position="1"/>
    </location>
</feature>
<protein>
    <submittedName>
        <fullName evidence="1">Uncharacterized protein</fullName>
    </submittedName>
</protein>